<evidence type="ECO:0000313" key="2">
    <source>
        <dbReference type="EMBL" id="RJG07093.1"/>
    </source>
</evidence>
<reference evidence="2 3" key="1">
    <citation type="submission" date="2018-09" db="EMBL/GenBank/DDBJ databases">
        <authorList>
            <person name="Zhu H."/>
        </authorList>
    </citation>
    <scope>NUCLEOTIDE SEQUENCE [LARGE SCALE GENOMIC DNA]</scope>
    <source>
        <strain evidence="2 3">K2R10-39</strain>
    </source>
</reference>
<evidence type="ECO:0000259" key="1">
    <source>
        <dbReference type="SMART" id="SM00829"/>
    </source>
</evidence>
<dbReference type="InterPro" id="IPR011032">
    <property type="entry name" value="GroES-like_sf"/>
</dbReference>
<dbReference type="SUPFAM" id="SSF50129">
    <property type="entry name" value="GroES-like"/>
    <property type="match status" value="1"/>
</dbReference>
<gene>
    <name evidence="2" type="ORF">D3870_14760</name>
</gene>
<dbReference type="GO" id="GO:0016491">
    <property type="term" value="F:oxidoreductase activity"/>
    <property type="evidence" value="ECO:0007669"/>
    <property type="project" value="InterPro"/>
</dbReference>
<dbReference type="RefSeq" id="WP_119740241.1">
    <property type="nucleotide sequence ID" value="NZ_QYUN01000002.1"/>
</dbReference>
<dbReference type="AlphaFoldDB" id="A0A418X3Q4"/>
<dbReference type="PANTHER" id="PTHR43677">
    <property type="entry name" value="SHORT-CHAIN DEHYDROGENASE/REDUCTASE"/>
    <property type="match status" value="1"/>
</dbReference>
<accession>A0A418X3Q4</accession>
<organism evidence="2 3">
    <name type="scientific">Noviherbaspirillum cavernae</name>
    <dbReference type="NCBI Taxonomy" id="2320862"/>
    <lineage>
        <taxon>Bacteria</taxon>
        <taxon>Pseudomonadati</taxon>
        <taxon>Pseudomonadota</taxon>
        <taxon>Betaproteobacteria</taxon>
        <taxon>Burkholderiales</taxon>
        <taxon>Oxalobacteraceae</taxon>
        <taxon>Noviherbaspirillum</taxon>
    </lineage>
</organism>
<dbReference type="InterPro" id="IPR013149">
    <property type="entry name" value="ADH-like_C"/>
</dbReference>
<dbReference type="InterPro" id="IPR051397">
    <property type="entry name" value="Zn-ADH-like_protein"/>
</dbReference>
<sequence length="323" mass="34486">MKAWIVQDLQGAPQLVEQPVPEPQQGQVLVRVSHAALNFSDVLMTQGAYQIKPPLPFVPGQEVSGHIERAPYGSAFKPGDLIAAKVVWGAFGEYAIVDEEKLIRVPKGLPLARAAALPVVWPTAWIALHDRAAVRAGETVLIHAAAGGVGLAAIQLAVNAGATVIATAGSDDKLELCRERGATHVINYRTSDWLQQVLDITGKKGADVIIDPVGGDITDGSMKCLAYRGRLCIVGFAGGRIAEIKSNRLLLKNASAVGVYWSHERDLDLIRRAVDDIGKQIEAGKLTVDIGSRYPMEKLNSALDDLASRKTVGKLILDIAGSD</sequence>
<dbReference type="Pfam" id="PF00107">
    <property type="entry name" value="ADH_zinc_N"/>
    <property type="match status" value="1"/>
</dbReference>
<evidence type="ECO:0000313" key="3">
    <source>
        <dbReference type="Proteomes" id="UP000285190"/>
    </source>
</evidence>
<dbReference type="Gene3D" id="3.90.180.10">
    <property type="entry name" value="Medium-chain alcohol dehydrogenases, catalytic domain"/>
    <property type="match status" value="1"/>
</dbReference>
<comment type="caution">
    <text evidence="2">The sequence shown here is derived from an EMBL/GenBank/DDBJ whole genome shotgun (WGS) entry which is preliminary data.</text>
</comment>
<dbReference type="Gene3D" id="3.40.50.720">
    <property type="entry name" value="NAD(P)-binding Rossmann-like Domain"/>
    <property type="match status" value="1"/>
</dbReference>
<keyword evidence="3" id="KW-1185">Reference proteome</keyword>
<dbReference type="PANTHER" id="PTHR43677:SF4">
    <property type="entry name" value="QUINONE OXIDOREDUCTASE-LIKE PROTEIN 2"/>
    <property type="match status" value="1"/>
</dbReference>
<dbReference type="CDD" id="cd08241">
    <property type="entry name" value="QOR1"/>
    <property type="match status" value="1"/>
</dbReference>
<dbReference type="SUPFAM" id="SSF51735">
    <property type="entry name" value="NAD(P)-binding Rossmann-fold domains"/>
    <property type="match status" value="1"/>
</dbReference>
<dbReference type="InterPro" id="IPR013154">
    <property type="entry name" value="ADH-like_N"/>
</dbReference>
<dbReference type="SMART" id="SM00829">
    <property type="entry name" value="PKS_ER"/>
    <property type="match status" value="1"/>
</dbReference>
<protein>
    <submittedName>
        <fullName evidence="2">NADPH:quinone oxidoreductase family protein</fullName>
    </submittedName>
</protein>
<feature type="domain" description="Enoyl reductase (ER)" evidence="1">
    <location>
        <begin position="11"/>
        <end position="317"/>
    </location>
</feature>
<dbReference type="OrthoDB" id="8844767at2"/>
<dbReference type="Pfam" id="PF08240">
    <property type="entry name" value="ADH_N"/>
    <property type="match status" value="1"/>
</dbReference>
<name>A0A418X3Q4_9BURK</name>
<dbReference type="InterPro" id="IPR036291">
    <property type="entry name" value="NAD(P)-bd_dom_sf"/>
</dbReference>
<proteinExistence type="predicted"/>
<dbReference type="InterPro" id="IPR020843">
    <property type="entry name" value="ER"/>
</dbReference>
<dbReference type="EMBL" id="QYUN01000002">
    <property type="protein sequence ID" value="RJG07093.1"/>
    <property type="molecule type" value="Genomic_DNA"/>
</dbReference>
<dbReference type="Proteomes" id="UP000285190">
    <property type="component" value="Unassembled WGS sequence"/>
</dbReference>